<protein>
    <submittedName>
        <fullName evidence="1">Uncharacterized protein</fullName>
    </submittedName>
</protein>
<dbReference type="InterPro" id="IPR027417">
    <property type="entry name" value="P-loop_NTPase"/>
</dbReference>
<dbReference type="KEGG" id="lha:LHA_2541"/>
<dbReference type="Gene3D" id="3.40.50.300">
    <property type="entry name" value="P-loop containing nucleotide triphosphate hydrolases"/>
    <property type="match status" value="1"/>
</dbReference>
<dbReference type="RefSeq" id="WP_052673708.1">
    <property type="nucleotide sequence ID" value="NZ_LN681225.1"/>
</dbReference>
<dbReference type="OrthoDB" id="5649340at2"/>
<sequence length="1407" mass="159975">MPRLYTNQRINFGSANHSDIPRYQYHRTLRSAIGLSATSYSYQETKNGKQFQWDNIAPEVAFVILQDAEKKGIPIQQEVIKALGSIFVFNDTILSNTLDVLNDNPDYLLFRQKLAVHLTGQSLTKLTLKEVKSAGISTVEEFNQLYRNFLLQQKKLTKNFPNFKKIKESDDYFQLIGFLTSEPLYDKFLKSFTQQLASEFNKNRDVSTMVHPPTEINKNSLLDFFKTISYDLLLKPPGQKLEPNMLYAEIIDSNLRYTVITPSGKRVTDVISSGLLNYVLTAQTSEEELKSLLPTILKIAARRGHTGELALNDTLSLKHKGMDYLAGDPEHDLFLSHLPSLDLVKDEEYKFTLYHWLAQGNLPRLKAHIVNEIYEHYCTALDKFVEEEKNYVHSDNEFAKQIKEMSVVIKDIIALIAALEDETSEKDNELDIKIHQLTEHLKWLKECYATTPLLKPGHTFPSTEGNFDSFIKKLLFNTTSEKVIQYLSDPQDESKTWKLNLMEVIHGLINEKSSVMVKDISDKTTTILVDDKELSIAPARVLRDQLKTYISVQLKINAHSYYASRSYQNDNLTLRQAALSFRGGYLSDSLAETKQFAKKMTRGGEITADSHLLVGQENNIKKHEVRSATAANVFAATGADGTRSATEKYSIAMQFGGDKDVKIMYILRGKEAFHVHSYLDPLGKNKFSEIAYTHVKPSDYVMTILYDKNNVILDVIPGNLADDIQGISTFTEKVLSAAIEFYNMKHNPDYKATITLPVPEVELTLTTPKQPSKSLLEILQSHAQTSTEKTKSTQQSGSIRIRRSLTNKGHKALILDNLSKQVTLHFKESIDDILPSASFTYQPGKLAEVKAEAVKHYHMRHVLTLKDFNSWSDHERKLQLEHNRILQPGFMIDDVQVQLMHAKIAKAEWLTDVLVPRITTAFLLNIAARLITDYRIDVEEVNKFSQQLYNDIWGGQYACEFTDIEVEISQALNRLSESGHYRRCVENAKIRMTKIYPYLEEGSHDYQHCYTSCLEIEKNKVRKALTNLAISKFLDKYLDTHAKFYKLEKKPVYSIAENRDFVFLGAAASGKSTISSQYVNSEAKKDYVSLATDDYRSICLPYTETFESQKNDQIFIRTQDTAFLISELVEERLKSQSSTRPNVIVDGVTYKPFHQELVGKNNNSLIVCACLDDISQVVKRSYERAKQDDASSADKGRYVNTTSLINMHKTASLNLLKLCAPNSTIALYDTNIPRGTKPPLIATVDTHNERKIIISNEKGALTRLASFFNKSRVNVNAKSDDSLFFKKLKKAEFQIDSLFAALDLGYKIMLSGEKNIPFLIVSKKVNNTIHLNITDIKQLTLKIQESTGPEKQLLQMLVLYGHYGSLKEVHKQCLLHDNDLDLLTHKFFTSLPESQGLTNTTDFSSVK</sequence>
<accession>A0A0A8UWR7</accession>
<dbReference type="STRING" id="449.LHA_2541"/>
<dbReference type="HOGENOM" id="CLU_253822_0_0_6"/>
<reference evidence="2" key="1">
    <citation type="submission" date="2014-09" db="EMBL/GenBank/DDBJ databases">
        <authorList>
            <person name="Gomez-Valero L."/>
        </authorList>
    </citation>
    <scope>NUCLEOTIDE SEQUENCE [LARGE SCALE GENOMIC DNA]</scope>
    <source>
        <strain evidence="2">ATCC35250</strain>
    </source>
</reference>
<gene>
    <name evidence="1" type="ORF">LHA_2541</name>
</gene>
<evidence type="ECO:0000313" key="1">
    <source>
        <dbReference type="EMBL" id="CEK11547.1"/>
    </source>
</evidence>
<evidence type="ECO:0000313" key="2">
    <source>
        <dbReference type="Proteomes" id="UP000032803"/>
    </source>
</evidence>
<dbReference type="PATRIC" id="fig|449.7.peg.1073"/>
<name>A0A0A8UWR7_LEGHA</name>
<keyword evidence="2" id="KW-1185">Reference proteome</keyword>
<dbReference type="EMBL" id="LN681225">
    <property type="protein sequence ID" value="CEK11547.1"/>
    <property type="molecule type" value="Genomic_DNA"/>
</dbReference>
<organism evidence="1 2">
    <name type="scientific">Legionella hackeliae</name>
    <dbReference type="NCBI Taxonomy" id="449"/>
    <lineage>
        <taxon>Bacteria</taxon>
        <taxon>Pseudomonadati</taxon>
        <taxon>Pseudomonadota</taxon>
        <taxon>Gammaproteobacteria</taxon>
        <taxon>Legionellales</taxon>
        <taxon>Legionellaceae</taxon>
        <taxon>Legionella</taxon>
    </lineage>
</organism>
<proteinExistence type="predicted"/>
<dbReference type="Proteomes" id="UP000032803">
    <property type="component" value="Chromosome I"/>
</dbReference>